<comment type="pathway">
    <text evidence="2">Protein modification; protein ubiquitination.</text>
</comment>
<dbReference type="SUPFAM" id="SSF56204">
    <property type="entry name" value="Hect, E3 ligase catalytic domain"/>
    <property type="match status" value="1"/>
</dbReference>
<feature type="active site" description="Glycyl thioester intermediate" evidence="6">
    <location>
        <position position="495"/>
    </location>
</feature>
<feature type="domain" description="HECT" evidence="7">
    <location>
        <begin position="198"/>
        <end position="526"/>
    </location>
</feature>
<dbReference type="PROSITE" id="PS50237">
    <property type="entry name" value="HECT"/>
    <property type="match status" value="1"/>
</dbReference>
<organism evidence="8 9">
    <name type="scientific">Tritrichomonas musculus</name>
    <dbReference type="NCBI Taxonomy" id="1915356"/>
    <lineage>
        <taxon>Eukaryota</taxon>
        <taxon>Metamonada</taxon>
        <taxon>Parabasalia</taxon>
        <taxon>Tritrichomonadida</taxon>
        <taxon>Tritrichomonadidae</taxon>
        <taxon>Tritrichomonas</taxon>
    </lineage>
</organism>
<comment type="caution">
    <text evidence="8">The sequence shown here is derived from an EMBL/GenBank/DDBJ whole genome shotgun (WGS) entry which is preliminary data.</text>
</comment>
<dbReference type="PANTHER" id="PTHR11254">
    <property type="entry name" value="HECT DOMAIN UBIQUITIN-PROTEIN LIGASE"/>
    <property type="match status" value="1"/>
</dbReference>
<name>A0ABR2L3J1_9EUKA</name>
<evidence type="ECO:0000256" key="4">
    <source>
        <dbReference type="ARBA" id="ARBA00022679"/>
    </source>
</evidence>
<dbReference type="SMART" id="SM00119">
    <property type="entry name" value="HECTc"/>
    <property type="match status" value="1"/>
</dbReference>
<keyword evidence="5 6" id="KW-0833">Ubl conjugation pathway</keyword>
<keyword evidence="9" id="KW-1185">Reference proteome</keyword>
<evidence type="ECO:0000256" key="6">
    <source>
        <dbReference type="PROSITE-ProRule" id="PRU00104"/>
    </source>
</evidence>
<reference evidence="8 9" key="1">
    <citation type="submission" date="2024-04" db="EMBL/GenBank/DDBJ databases">
        <title>Tritrichomonas musculus Genome.</title>
        <authorList>
            <person name="Alves-Ferreira E."/>
            <person name="Grigg M."/>
            <person name="Lorenzi H."/>
            <person name="Galac M."/>
        </authorList>
    </citation>
    <scope>NUCLEOTIDE SEQUENCE [LARGE SCALE GENOMIC DNA]</scope>
    <source>
        <strain evidence="8 9">EAF2021</strain>
    </source>
</reference>
<gene>
    <name evidence="8" type="ORF">M9Y10_015563</name>
</gene>
<dbReference type="InterPro" id="IPR035983">
    <property type="entry name" value="Hect_E3_ubiquitin_ligase"/>
</dbReference>
<evidence type="ECO:0000259" key="7">
    <source>
        <dbReference type="PROSITE" id="PS50237"/>
    </source>
</evidence>
<proteinExistence type="predicted"/>
<dbReference type="InterPro" id="IPR050409">
    <property type="entry name" value="E3_ubiq-protein_ligase"/>
</dbReference>
<accession>A0ABR2L3J1</accession>
<dbReference type="EMBL" id="JAPFFF010000002">
    <property type="protein sequence ID" value="KAK8897603.1"/>
    <property type="molecule type" value="Genomic_DNA"/>
</dbReference>
<keyword evidence="4" id="KW-0808">Transferase</keyword>
<evidence type="ECO:0000313" key="8">
    <source>
        <dbReference type="EMBL" id="KAK8897603.1"/>
    </source>
</evidence>
<protein>
    <recommendedName>
        <fullName evidence="3">HECT-type E3 ubiquitin transferase</fullName>
        <ecNumber evidence="3">2.3.2.26</ecNumber>
    </recommendedName>
</protein>
<comment type="catalytic activity">
    <reaction evidence="1">
        <text>S-ubiquitinyl-[E2 ubiquitin-conjugating enzyme]-L-cysteine + [acceptor protein]-L-lysine = [E2 ubiquitin-conjugating enzyme]-L-cysteine + N(6)-ubiquitinyl-[acceptor protein]-L-lysine.</text>
        <dbReference type="EC" id="2.3.2.26"/>
    </reaction>
</comment>
<evidence type="ECO:0000256" key="5">
    <source>
        <dbReference type="ARBA" id="ARBA00022786"/>
    </source>
</evidence>
<dbReference type="Gene3D" id="3.30.2160.10">
    <property type="entry name" value="Hect, E3 ligase catalytic domain"/>
    <property type="match status" value="1"/>
</dbReference>
<dbReference type="EC" id="2.3.2.26" evidence="3"/>
<evidence type="ECO:0000313" key="9">
    <source>
        <dbReference type="Proteomes" id="UP001470230"/>
    </source>
</evidence>
<dbReference type="Pfam" id="PF00632">
    <property type="entry name" value="HECT"/>
    <property type="match status" value="1"/>
</dbReference>
<dbReference type="CDD" id="cd00078">
    <property type="entry name" value="HECTc"/>
    <property type="match status" value="1"/>
</dbReference>
<evidence type="ECO:0000256" key="3">
    <source>
        <dbReference type="ARBA" id="ARBA00012485"/>
    </source>
</evidence>
<dbReference type="InterPro" id="IPR000569">
    <property type="entry name" value="HECT_dom"/>
</dbReference>
<dbReference type="Gene3D" id="3.90.1750.10">
    <property type="entry name" value="Hect, E3 ligase catalytic domains"/>
    <property type="match status" value="1"/>
</dbReference>
<dbReference type="Proteomes" id="UP001470230">
    <property type="component" value="Unassembled WGS sequence"/>
</dbReference>
<dbReference type="Gene3D" id="3.30.2410.10">
    <property type="entry name" value="Hect, E3 ligase catalytic domain"/>
    <property type="match status" value="1"/>
</dbReference>
<evidence type="ECO:0000256" key="2">
    <source>
        <dbReference type="ARBA" id="ARBA00004906"/>
    </source>
</evidence>
<evidence type="ECO:0000256" key="1">
    <source>
        <dbReference type="ARBA" id="ARBA00000885"/>
    </source>
</evidence>
<sequence length="528" mass="62324">MNELDHMSTISNIYLHKIFKGDQPINLISDYFDFIPSLPRSLYHIELINLLDRTLNQFSENENNNSVIKLIIKLLDMLTPQRSSQESIIKNESNNQSTYTQAIPQFIYESDPIFWDIFEKHKKIIIEIFQTNEQYVFVQDHYISTFLNEYPEFFSFNLRYKIFKQKMKDILNPDYYLPLDIDPENILVSSYNELAQYDPDNFKIDFRINYYNQIGSDEGGLRRDWFINLSKEIFNPDYGLFKESDEMTYLPNRLSGVNPDHNNYFKFAGVIFACSLIQEQNVEPHLARSFLRQILGQKIELSDLKDINEQMYESLKFIEENDIDGIGVNFEINYKNEFGILQTYELKENGRNIELGNENKFEYIKLMLEYQLRESIKEQINSFLDGFYSIIPIGTIKMLSQYELDLIFCGIQVIDVKDMQENTIFLEYNKGSKPVVLFFEVISKWSQEKLRELIYFITGSSRVPINGFKAYKDKGIPITIQQGGGREKCPCAHTCFNILDLPEYETEEELDQKFSISIKEHSFHLVQF</sequence>
<dbReference type="PANTHER" id="PTHR11254:SF440">
    <property type="entry name" value="E3 UBIQUITIN-PROTEIN LIGASE NEDD-4"/>
    <property type="match status" value="1"/>
</dbReference>